<dbReference type="Proteomes" id="UP001328107">
    <property type="component" value="Unassembled WGS sequence"/>
</dbReference>
<protein>
    <submittedName>
        <fullName evidence="1">Uncharacterized protein</fullName>
    </submittedName>
</protein>
<sequence length="203" mass="23328">PNEDVCWIGVHCRTTHWRFPLRDGRLPDSIPCSGNNSHQRYRTLLPPDSHVCRRSSGRECEGNAGHASHLSHLVGSVRYNRLLDIALLPRSNSRSSSQNVQSHSHPRRSHVPPLWRNVHALCAILGIPDLSIPLHGRSDALRRSLHNPRDVHHWPRPLHAFRQRPRSDWSGSYYSRIGSRSPLHPHLPAMSRRRQVRAISLYF</sequence>
<evidence type="ECO:0000313" key="2">
    <source>
        <dbReference type="Proteomes" id="UP001328107"/>
    </source>
</evidence>
<dbReference type="AlphaFoldDB" id="A0AAN4YYI2"/>
<reference evidence="2" key="1">
    <citation type="submission" date="2022-10" db="EMBL/GenBank/DDBJ databases">
        <title>Genome assembly of Pristionchus species.</title>
        <authorList>
            <person name="Yoshida K."/>
            <person name="Sommer R.J."/>
        </authorList>
    </citation>
    <scope>NUCLEOTIDE SEQUENCE [LARGE SCALE GENOMIC DNA]</scope>
    <source>
        <strain evidence="2">RS5460</strain>
    </source>
</reference>
<keyword evidence="2" id="KW-1185">Reference proteome</keyword>
<feature type="non-terminal residue" evidence="1">
    <location>
        <position position="1"/>
    </location>
</feature>
<accession>A0AAN4YYI2</accession>
<organism evidence="1 2">
    <name type="scientific">Pristionchus mayeri</name>
    <dbReference type="NCBI Taxonomy" id="1317129"/>
    <lineage>
        <taxon>Eukaryota</taxon>
        <taxon>Metazoa</taxon>
        <taxon>Ecdysozoa</taxon>
        <taxon>Nematoda</taxon>
        <taxon>Chromadorea</taxon>
        <taxon>Rhabditida</taxon>
        <taxon>Rhabditina</taxon>
        <taxon>Diplogasteromorpha</taxon>
        <taxon>Diplogasteroidea</taxon>
        <taxon>Neodiplogasteridae</taxon>
        <taxon>Pristionchus</taxon>
    </lineage>
</organism>
<comment type="caution">
    <text evidence="1">The sequence shown here is derived from an EMBL/GenBank/DDBJ whole genome shotgun (WGS) entry which is preliminary data.</text>
</comment>
<evidence type="ECO:0000313" key="1">
    <source>
        <dbReference type="EMBL" id="GMR30149.1"/>
    </source>
</evidence>
<proteinExistence type="predicted"/>
<name>A0AAN4YYI2_9BILA</name>
<gene>
    <name evidence="1" type="ORF">PMAYCL1PPCAC_00344</name>
</gene>
<dbReference type="EMBL" id="BTRK01000001">
    <property type="protein sequence ID" value="GMR30149.1"/>
    <property type="molecule type" value="Genomic_DNA"/>
</dbReference>